<feature type="region of interest" description="Disordered" evidence="2">
    <location>
        <begin position="487"/>
        <end position="550"/>
    </location>
</feature>
<dbReference type="AlphaFoldDB" id="A0A180H099"/>
<dbReference type="VEuPathDB" id="FungiDB:PTTG_25775"/>
<evidence type="ECO:0000313" key="5">
    <source>
        <dbReference type="Proteomes" id="UP000005240"/>
    </source>
</evidence>
<protein>
    <submittedName>
        <fullName evidence="3 4">Uncharacterized protein</fullName>
    </submittedName>
</protein>
<reference evidence="3" key="1">
    <citation type="submission" date="2009-11" db="EMBL/GenBank/DDBJ databases">
        <authorList>
            <consortium name="The Broad Institute Genome Sequencing Platform"/>
            <person name="Ward D."/>
            <person name="Feldgarden M."/>
            <person name="Earl A."/>
            <person name="Young S.K."/>
            <person name="Zeng Q."/>
            <person name="Koehrsen M."/>
            <person name="Alvarado L."/>
            <person name="Berlin A."/>
            <person name="Bochicchio J."/>
            <person name="Borenstein D."/>
            <person name="Chapman S.B."/>
            <person name="Chen Z."/>
            <person name="Engels R."/>
            <person name="Freedman E."/>
            <person name="Gellesch M."/>
            <person name="Goldberg J."/>
            <person name="Griggs A."/>
            <person name="Gujja S."/>
            <person name="Heilman E."/>
            <person name="Heiman D."/>
            <person name="Hepburn T."/>
            <person name="Howarth C."/>
            <person name="Jen D."/>
            <person name="Larson L."/>
            <person name="Lewis B."/>
            <person name="Mehta T."/>
            <person name="Park D."/>
            <person name="Pearson M."/>
            <person name="Roberts A."/>
            <person name="Saif S."/>
            <person name="Shea T."/>
            <person name="Shenoy N."/>
            <person name="Sisk P."/>
            <person name="Stolte C."/>
            <person name="Sykes S."/>
            <person name="Thomson T."/>
            <person name="Walk T."/>
            <person name="White J."/>
            <person name="Yandava C."/>
            <person name="Izard J."/>
            <person name="Baranova O.V."/>
            <person name="Blanton J.M."/>
            <person name="Tanner A.C."/>
            <person name="Dewhirst F.E."/>
            <person name="Haas B."/>
            <person name="Nusbaum C."/>
            <person name="Birren B."/>
        </authorList>
    </citation>
    <scope>NUCLEOTIDE SEQUENCE [LARGE SCALE GENOMIC DNA]</scope>
    <source>
        <strain evidence="3">1-1 BBBD Race 1</strain>
    </source>
</reference>
<proteinExistence type="predicted"/>
<feature type="compositionally biased region" description="Polar residues" evidence="2">
    <location>
        <begin position="502"/>
        <end position="516"/>
    </location>
</feature>
<feature type="region of interest" description="Disordered" evidence="2">
    <location>
        <begin position="56"/>
        <end position="77"/>
    </location>
</feature>
<keyword evidence="5" id="KW-1185">Reference proteome</keyword>
<feature type="region of interest" description="Disordered" evidence="2">
    <location>
        <begin position="212"/>
        <end position="232"/>
    </location>
</feature>
<feature type="coiled-coil region" evidence="1">
    <location>
        <begin position="403"/>
        <end position="430"/>
    </location>
</feature>
<reference evidence="3" key="2">
    <citation type="submission" date="2016-05" db="EMBL/GenBank/DDBJ databases">
        <title>Comparative analysis highlights variable genome content of wheat rusts and divergence of the mating loci.</title>
        <authorList>
            <person name="Cuomo C.A."/>
            <person name="Bakkeren G."/>
            <person name="Szabo L."/>
            <person name="Khalil H."/>
            <person name="Joly D."/>
            <person name="Goldberg J."/>
            <person name="Young S."/>
            <person name="Zeng Q."/>
            <person name="Fellers J."/>
        </authorList>
    </citation>
    <scope>NUCLEOTIDE SEQUENCE [LARGE SCALE GENOMIC DNA]</scope>
    <source>
        <strain evidence="3">1-1 BBBD Race 1</strain>
    </source>
</reference>
<evidence type="ECO:0000256" key="2">
    <source>
        <dbReference type="SAM" id="MobiDB-lite"/>
    </source>
</evidence>
<feature type="compositionally biased region" description="Low complexity" evidence="2">
    <location>
        <begin position="615"/>
        <end position="629"/>
    </location>
</feature>
<name>A0A180H099_PUCT1</name>
<sequence>MTRPSAACLDRLENQADSERVKRLTNQLDQFFVQASKHSIELKAYLKLIAEAEKNARSDPNSQHWQNQIQDKSARQSQVEHAINQVLSQAVEQIDQHIRTEAISIIRALLSDGFFDKPGKNSNNSNVNSAASSTAIKTIEKNVENERKEREESLSSLKKEFEQYRTFNNTRFNTLQASFEEFKESNENRFKNLEDTHRKQISSLKAGIKLSNPQQQQQLPQNSPQPPLDQPETQQLKRLVQEQVSEQLVACQPKQNIPNTDLISIESFQTAIKQIREQLDELSLQTTETLKEFEPQIKQITQAIQVQVIKSTKTVISDGHQDIAALINDSIVKLQDQVDNLEPIITSSSEKISQIESTHSNVDSQIDEKVNSTLESKLNETLIPKLEIRIIQKIHSNLEAQINKKVELKLEAFKIQFEDLAKKLEESDKRYNVSKAVQASLTKVQTKQNSTTQFIGKLDKTITDVQSQFKEFELRIKPLQDRIDGVETTVQNSKQDNRQQSRRLSTPAHQAIQSSHSLRRTSQTPPSPHSHSSSNINNAQSQPFLYPSDTYNQATESQRPLYKGNRTSISSSSVIAQNIPIASRLTNGPSQAGPPAGSGQANGEMAHYRKRTLSRESSISRPSQSVIGSASHWPPSVAPLGNAQSHNYATPQPASYDPQPDHTYAHVGHQQIQQPVSSIPLAKRLKNDYNHYHANHDQQASYQHLPYHQHQQQAYHNPQSTHQYKKNVPYTKRT</sequence>
<dbReference type="EnsemblFungi" id="PTTG_25775-t43_2">
    <property type="protein sequence ID" value="PTTG_25775-t43_2-p1"/>
    <property type="gene ID" value="PTTG_25775"/>
</dbReference>
<feature type="compositionally biased region" description="Low complexity" evidence="2">
    <location>
        <begin position="521"/>
        <end position="543"/>
    </location>
</feature>
<feature type="coiled-coil region" evidence="1">
    <location>
        <begin position="265"/>
        <end position="292"/>
    </location>
</feature>
<feature type="region of interest" description="Disordered" evidence="2">
    <location>
        <begin position="584"/>
        <end position="674"/>
    </location>
</feature>
<feature type="compositionally biased region" description="Low complexity" evidence="2">
    <location>
        <begin position="707"/>
        <end position="719"/>
    </location>
</feature>
<reference evidence="4" key="4">
    <citation type="submission" date="2025-05" db="UniProtKB">
        <authorList>
            <consortium name="EnsemblFungi"/>
        </authorList>
    </citation>
    <scope>IDENTIFICATION</scope>
    <source>
        <strain evidence="4">isolate 1-1 / race 1 (BBBD)</strain>
    </source>
</reference>
<organism evidence="3">
    <name type="scientific">Puccinia triticina (isolate 1-1 / race 1 (BBBD))</name>
    <name type="common">Brown leaf rust fungus</name>
    <dbReference type="NCBI Taxonomy" id="630390"/>
    <lineage>
        <taxon>Eukaryota</taxon>
        <taxon>Fungi</taxon>
        <taxon>Dikarya</taxon>
        <taxon>Basidiomycota</taxon>
        <taxon>Pucciniomycotina</taxon>
        <taxon>Pucciniomycetes</taxon>
        <taxon>Pucciniales</taxon>
        <taxon>Pucciniaceae</taxon>
        <taxon>Puccinia</taxon>
    </lineage>
</organism>
<evidence type="ECO:0000256" key="1">
    <source>
        <dbReference type="SAM" id="Coils"/>
    </source>
</evidence>
<dbReference type="OrthoDB" id="2503217at2759"/>
<feature type="region of interest" description="Disordered" evidence="2">
    <location>
        <begin position="707"/>
        <end position="734"/>
    </location>
</feature>
<evidence type="ECO:0000313" key="4">
    <source>
        <dbReference type="EnsemblFungi" id="PTTG_25775-t43_2-p1"/>
    </source>
</evidence>
<gene>
    <name evidence="3" type="ORF">PTTG_25775</name>
</gene>
<evidence type="ECO:0000313" key="3">
    <source>
        <dbReference type="EMBL" id="OAV98039.1"/>
    </source>
</evidence>
<feature type="compositionally biased region" description="Low complexity" evidence="2">
    <location>
        <begin position="212"/>
        <end position="222"/>
    </location>
</feature>
<feature type="compositionally biased region" description="Polar residues" evidence="2">
    <location>
        <begin position="642"/>
        <end position="653"/>
    </location>
</feature>
<feature type="compositionally biased region" description="Polar residues" evidence="2">
    <location>
        <begin position="58"/>
        <end position="77"/>
    </location>
</feature>
<reference evidence="4 5" key="3">
    <citation type="journal article" date="2017" name="G3 (Bethesda)">
        <title>Comparative analysis highlights variable genome content of wheat rusts and divergence of the mating loci.</title>
        <authorList>
            <person name="Cuomo C.A."/>
            <person name="Bakkeren G."/>
            <person name="Khalil H.B."/>
            <person name="Panwar V."/>
            <person name="Joly D."/>
            <person name="Linning R."/>
            <person name="Sakthikumar S."/>
            <person name="Song X."/>
            <person name="Adiconis X."/>
            <person name="Fan L."/>
            <person name="Goldberg J.M."/>
            <person name="Levin J.Z."/>
            <person name="Young S."/>
            <person name="Zeng Q."/>
            <person name="Anikster Y."/>
            <person name="Bruce M."/>
            <person name="Wang M."/>
            <person name="Yin C."/>
            <person name="McCallum B."/>
            <person name="Szabo L.J."/>
            <person name="Hulbert S."/>
            <person name="Chen X."/>
            <person name="Fellers J.P."/>
        </authorList>
    </citation>
    <scope>NUCLEOTIDE SEQUENCE</scope>
    <source>
        <strain evidence="5">Isolate 1-1 / race 1 (BBBD)</strain>
        <strain evidence="4">isolate 1-1 / race 1 (BBBD)</strain>
    </source>
</reference>
<dbReference type="Proteomes" id="UP000005240">
    <property type="component" value="Unassembled WGS sequence"/>
</dbReference>
<accession>A0A180H099</accession>
<dbReference type="EMBL" id="ADAS02000009">
    <property type="protein sequence ID" value="OAV98039.1"/>
    <property type="molecule type" value="Genomic_DNA"/>
</dbReference>
<keyword evidence="1" id="KW-0175">Coiled coil</keyword>
<feature type="compositionally biased region" description="Low complexity" evidence="2">
    <location>
        <begin position="587"/>
        <end position="603"/>
    </location>
</feature>